<dbReference type="EMBL" id="JAESVG020000010">
    <property type="protein sequence ID" value="KAG8623084.1"/>
    <property type="molecule type" value="Genomic_DNA"/>
</dbReference>
<dbReference type="SUPFAM" id="SSF51735">
    <property type="entry name" value="NAD(P)-binding Rossmann-fold domains"/>
    <property type="match status" value="1"/>
</dbReference>
<accession>A0A8K0PF07</accession>
<comment type="cofactor">
    <cofactor evidence="1">
        <name>Zn(2+)</name>
        <dbReference type="ChEBI" id="CHEBI:29105"/>
    </cofactor>
</comment>
<dbReference type="AlphaFoldDB" id="A0A8K0PF07"/>
<evidence type="ECO:0000256" key="4">
    <source>
        <dbReference type="ARBA" id="ARBA00022833"/>
    </source>
</evidence>
<dbReference type="GO" id="GO:0005737">
    <property type="term" value="C:cytoplasm"/>
    <property type="evidence" value="ECO:0007669"/>
    <property type="project" value="TreeGrafter"/>
</dbReference>
<feature type="domain" description="Enoyl reductase (ER)" evidence="7">
    <location>
        <begin position="22"/>
        <end position="370"/>
    </location>
</feature>
<dbReference type="FunFam" id="3.40.50.720:FF:000039">
    <property type="entry name" value="Alcohol dehydrogenase AdhP"/>
    <property type="match status" value="1"/>
</dbReference>
<dbReference type="Proteomes" id="UP000809789">
    <property type="component" value="Unassembled WGS sequence"/>
</dbReference>
<dbReference type="GO" id="GO:0004022">
    <property type="term" value="F:alcohol dehydrogenase (NAD+) activity"/>
    <property type="evidence" value="ECO:0007669"/>
    <property type="project" value="TreeGrafter"/>
</dbReference>
<evidence type="ECO:0000313" key="9">
    <source>
        <dbReference type="Proteomes" id="UP000809789"/>
    </source>
</evidence>
<dbReference type="PANTHER" id="PTHR42940">
    <property type="entry name" value="ALCOHOL DEHYDROGENASE 1-RELATED"/>
    <property type="match status" value="1"/>
</dbReference>
<comment type="similarity">
    <text evidence="2">Belongs to the zinc-containing alcohol dehydrogenase family.</text>
</comment>
<keyword evidence="4" id="KW-0862">Zinc</keyword>
<evidence type="ECO:0000313" key="8">
    <source>
        <dbReference type="EMBL" id="KAG8623084.1"/>
    </source>
</evidence>
<dbReference type="OrthoDB" id="256333at2759"/>
<dbReference type="InterPro" id="IPR036291">
    <property type="entry name" value="NAD(P)-bd_dom_sf"/>
</dbReference>
<evidence type="ECO:0000256" key="2">
    <source>
        <dbReference type="ARBA" id="ARBA00008072"/>
    </source>
</evidence>
<dbReference type="SMART" id="SM00829">
    <property type="entry name" value="PKS_ER"/>
    <property type="match status" value="1"/>
</dbReference>
<dbReference type="InterPro" id="IPR020843">
    <property type="entry name" value="ER"/>
</dbReference>
<keyword evidence="5" id="KW-0560">Oxidoreductase</keyword>
<protein>
    <recommendedName>
        <fullName evidence="7">Enoyl reductase (ER) domain-containing protein</fullName>
    </recommendedName>
</protein>
<dbReference type="InterPro" id="IPR011032">
    <property type="entry name" value="GroES-like_sf"/>
</dbReference>
<dbReference type="InterPro" id="IPR013149">
    <property type="entry name" value="ADH-like_C"/>
</dbReference>
<evidence type="ECO:0000256" key="1">
    <source>
        <dbReference type="ARBA" id="ARBA00001947"/>
    </source>
</evidence>
<evidence type="ECO:0000256" key="5">
    <source>
        <dbReference type="ARBA" id="ARBA00023002"/>
    </source>
</evidence>
<evidence type="ECO:0000256" key="3">
    <source>
        <dbReference type="ARBA" id="ARBA00022723"/>
    </source>
</evidence>
<dbReference type="InterPro" id="IPR013154">
    <property type="entry name" value="ADH-like_N"/>
</dbReference>
<dbReference type="SUPFAM" id="SSF50129">
    <property type="entry name" value="GroES-like"/>
    <property type="match status" value="1"/>
</dbReference>
<sequence length="375" mass="40196">MATSSSPPLPDTMKAHFLTAYNIPYTLRTVPLPTLTSPYDILIRVTAASYCHTDLVIAEGNMPPQPPKFPHVGCHEFAGEVCFIPSSSACPLKLGDRVGVPGRSYLPCGECEECLEHGQEDSDEVGFSMFCAKSKSNGISKDGGFAEYVVVDYRQVARVPEGMDDTQAATMMCAGVTVYNALKRCGLKPGQRVGIMGCGGGLGHLGLQFAKAMGYKVIGVEAGDGPLKVAESLQTGAKLVDARTQKWEGVVAELGREDGKTLRGESGVDAVLILPESQRAFDYGIKLVKNHGTCVVVSFPAAGFQFSCQDIVFRDIKIIGSLVGTAKTLRETVEFAAKHDIKSILQTYPLDKLNELVEKYHEGGGGKLVVDLTLK</sequence>
<dbReference type="Gene3D" id="3.40.50.720">
    <property type="entry name" value="NAD(P)-binding Rossmann-like Domain"/>
    <property type="match status" value="1"/>
</dbReference>
<organism evidence="8 9">
    <name type="scientific">Elsinoe batatas</name>
    <dbReference type="NCBI Taxonomy" id="2601811"/>
    <lineage>
        <taxon>Eukaryota</taxon>
        <taxon>Fungi</taxon>
        <taxon>Dikarya</taxon>
        <taxon>Ascomycota</taxon>
        <taxon>Pezizomycotina</taxon>
        <taxon>Dothideomycetes</taxon>
        <taxon>Dothideomycetidae</taxon>
        <taxon>Myriangiales</taxon>
        <taxon>Elsinoaceae</taxon>
        <taxon>Elsinoe</taxon>
    </lineage>
</organism>
<evidence type="ECO:0000259" key="7">
    <source>
        <dbReference type="SMART" id="SM00829"/>
    </source>
</evidence>
<name>A0A8K0PF07_9PEZI</name>
<keyword evidence="6" id="KW-0520">NAD</keyword>
<dbReference type="GO" id="GO:0046872">
    <property type="term" value="F:metal ion binding"/>
    <property type="evidence" value="ECO:0007669"/>
    <property type="project" value="UniProtKB-KW"/>
</dbReference>
<dbReference type="Pfam" id="PF00107">
    <property type="entry name" value="ADH_zinc_N"/>
    <property type="match status" value="1"/>
</dbReference>
<dbReference type="Pfam" id="PF08240">
    <property type="entry name" value="ADH_N"/>
    <property type="match status" value="1"/>
</dbReference>
<keyword evidence="3" id="KW-0479">Metal-binding</keyword>
<gene>
    <name evidence="8" type="ORF">KVT40_008060</name>
</gene>
<proteinExistence type="inferred from homology"/>
<dbReference type="Gene3D" id="3.90.180.10">
    <property type="entry name" value="Medium-chain alcohol dehydrogenases, catalytic domain"/>
    <property type="match status" value="1"/>
</dbReference>
<evidence type="ECO:0000256" key="6">
    <source>
        <dbReference type="ARBA" id="ARBA00023027"/>
    </source>
</evidence>
<dbReference type="PANTHER" id="PTHR42940:SF8">
    <property type="entry name" value="VACUOLAR PROTEIN SORTING-ASSOCIATED PROTEIN 11"/>
    <property type="match status" value="1"/>
</dbReference>
<dbReference type="CDD" id="cd08297">
    <property type="entry name" value="CAD3"/>
    <property type="match status" value="1"/>
</dbReference>
<keyword evidence="9" id="KW-1185">Reference proteome</keyword>
<reference evidence="8" key="1">
    <citation type="submission" date="2021-07" db="EMBL/GenBank/DDBJ databases">
        <title>Elsinoe batatas strain:CRI-CJ2 Genome sequencing and assembly.</title>
        <authorList>
            <person name="Huang L."/>
        </authorList>
    </citation>
    <scope>NUCLEOTIDE SEQUENCE</scope>
    <source>
        <strain evidence="8">CRI-CJ2</strain>
    </source>
</reference>
<comment type="caution">
    <text evidence="8">The sequence shown here is derived from an EMBL/GenBank/DDBJ whole genome shotgun (WGS) entry which is preliminary data.</text>
</comment>